<comment type="caution">
    <text evidence="1">The sequence shown here is derived from an EMBL/GenBank/DDBJ whole genome shotgun (WGS) entry which is preliminary data.</text>
</comment>
<dbReference type="OrthoDB" id="7619731at2"/>
<evidence type="ECO:0000313" key="2">
    <source>
        <dbReference type="Proteomes" id="UP000316626"/>
    </source>
</evidence>
<dbReference type="InterPro" id="IPR021247">
    <property type="entry name" value="DUF2785"/>
</dbReference>
<protein>
    <submittedName>
        <fullName evidence="1">DUF2785 domain-containing protein</fullName>
    </submittedName>
</protein>
<reference evidence="1 2" key="1">
    <citation type="submission" date="2019-06" db="EMBL/GenBank/DDBJ databases">
        <title>Psychrobacillus vulpis sp. nov., a new species isolated from feces of a red fox that inhabits in The Tablas de Daimiel Natural Park, Albacete, Spain.</title>
        <authorList>
            <person name="Rodriguez M."/>
            <person name="Reina J.C."/>
            <person name="Bejar V."/>
            <person name="Llamas I."/>
        </authorList>
    </citation>
    <scope>NUCLEOTIDE SEQUENCE [LARGE SCALE GENOMIC DNA]</scope>
    <source>
        <strain evidence="1 2">Z8</strain>
    </source>
</reference>
<accession>A0A544TSH7</accession>
<dbReference type="Pfam" id="PF10978">
    <property type="entry name" value="DUF2785"/>
    <property type="match status" value="1"/>
</dbReference>
<gene>
    <name evidence="1" type="ORF">FG384_08065</name>
</gene>
<dbReference type="AlphaFoldDB" id="A0A544TSH7"/>
<evidence type="ECO:0000313" key="1">
    <source>
        <dbReference type="EMBL" id="TQR20385.1"/>
    </source>
</evidence>
<dbReference type="EMBL" id="VDGI01000006">
    <property type="protein sequence ID" value="TQR20385.1"/>
    <property type="molecule type" value="Genomic_DNA"/>
</dbReference>
<dbReference type="RefSeq" id="WP_142642081.1">
    <property type="nucleotide sequence ID" value="NZ_VDGI01000006.1"/>
</dbReference>
<keyword evidence="2" id="KW-1185">Reference proteome</keyword>
<organism evidence="1 2">
    <name type="scientific">Psychrobacillus vulpis</name>
    <dbReference type="NCBI Taxonomy" id="2325572"/>
    <lineage>
        <taxon>Bacteria</taxon>
        <taxon>Bacillati</taxon>
        <taxon>Bacillota</taxon>
        <taxon>Bacilli</taxon>
        <taxon>Bacillales</taxon>
        <taxon>Bacillaceae</taxon>
        <taxon>Psychrobacillus</taxon>
    </lineage>
</organism>
<dbReference type="Proteomes" id="UP000316626">
    <property type="component" value="Unassembled WGS sequence"/>
</dbReference>
<sequence length="271" mass="31495">MENFKEKLHSIITGEVKLVSEEFLDEMIENIGSIDPVLRDKLIYRAFSKLIFNNSLNNFQLEYILKKLLDNRLVMLNIEKPTTDSVFTRSFTVLVFAAVLEYDATNHIVDSNIVRNVIDATHNYMEKETDLRGYVEHKGWAHATAHGADLLDSIIKHPVANEEDALKVLQHVSRFLTIANGYQDDEEERLARAFVTLTKHHLNEDSINEWLLQLEQSLSERYTNANGELQPYYAKLAFKNFLKSSYFLLVKEDIQPFLQNKIQQLTIQQIY</sequence>
<name>A0A544TSH7_9BACI</name>
<proteinExistence type="predicted"/>